<name>H6ACY5_STRAT</name>
<dbReference type="GO" id="GO:0008908">
    <property type="term" value="F:isochorismatase activity"/>
    <property type="evidence" value="ECO:0007669"/>
    <property type="project" value="InterPro"/>
</dbReference>
<evidence type="ECO:0000313" key="3">
    <source>
        <dbReference type="EMBL" id="AFB35627.1"/>
    </source>
</evidence>
<dbReference type="Pfam" id="PF00857">
    <property type="entry name" value="Isochorismatase"/>
    <property type="match status" value="1"/>
</dbReference>
<dbReference type="InterPro" id="IPR036380">
    <property type="entry name" value="Isochorismatase-like_sf"/>
</dbReference>
<dbReference type="InterPro" id="IPR016291">
    <property type="entry name" value="Isochorismatase"/>
</dbReference>
<gene>
    <name evidence="3" type="primary">esmA4</name>
</gene>
<evidence type="ECO:0000256" key="1">
    <source>
        <dbReference type="ARBA" id="ARBA00022801"/>
    </source>
</evidence>
<organism evidence="3">
    <name type="scientific">Streptomyces antibioticus</name>
    <dbReference type="NCBI Taxonomy" id="1890"/>
    <lineage>
        <taxon>Bacteria</taxon>
        <taxon>Bacillati</taxon>
        <taxon>Actinomycetota</taxon>
        <taxon>Actinomycetes</taxon>
        <taxon>Kitasatosporales</taxon>
        <taxon>Streptomycetaceae</taxon>
        <taxon>Streptomyces</taxon>
    </lineage>
</organism>
<protein>
    <submittedName>
        <fullName evidence="3">EsmA4</fullName>
    </submittedName>
</protein>
<dbReference type="AlphaFoldDB" id="H6ACY5"/>
<dbReference type="SUPFAM" id="SSF52499">
    <property type="entry name" value="Isochorismatase-like hydrolases"/>
    <property type="match status" value="1"/>
</dbReference>
<dbReference type="PANTHER" id="PTHR43540">
    <property type="entry name" value="PEROXYUREIDOACRYLATE/UREIDOACRYLATE AMIDOHYDROLASE-RELATED"/>
    <property type="match status" value="1"/>
</dbReference>
<dbReference type="EMBL" id="JF417969">
    <property type="protein sequence ID" value="AFB35627.1"/>
    <property type="molecule type" value="Genomic_DNA"/>
</dbReference>
<dbReference type="PRINTS" id="PR01398">
    <property type="entry name" value="ISCHRISMTASE"/>
</dbReference>
<dbReference type="PANTHER" id="PTHR43540:SF3">
    <property type="entry name" value="ENTEROBACTIN SYNTHASE COMPONENT B"/>
    <property type="match status" value="1"/>
</dbReference>
<feature type="domain" description="Isochorismatase-like" evidence="2">
    <location>
        <begin position="35"/>
        <end position="207"/>
    </location>
</feature>
<proteinExistence type="predicted"/>
<keyword evidence="1" id="KW-0378">Hydrolase</keyword>
<dbReference type="PIRSF" id="PIRSF001111">
    <property type="entry name" value="Isochorismatase"/>
    <property type="match status" value="1"/>
</dbReference>
<keyword evidence="3" id="KW-0614">Plasmid</keyword>
<evidence type="ECO:0000259" key="2">
    <source>
        <dbReference type="Pfam" id="PF00857"/>
    </source>
</evidence>
<reference evidence="3" key="1">
    <citation type="submission" date="2011-02" db="EMBL/GenBank/DDBJ databases">
        <title>Insights into a plasmid-borne gene cluster for the biosynthesis of saphenamycin and esmeraldins.</title>
        <authorList>
            <person name="Rui Z."/>
            <person name="Ye M."/>
            <person name="Wang S."/>
            <person name="Fujikawa K."/>
            <person name="Akerele B."/>
            <person name="Aung M."/>
            <person name="Floss H.G."/>
            <person name="Yu T.-W."/>
        </authorList>
    </citation>
    <scope>NUCLEOTIDE SEQUENCE</scope>
    <source>
        <strain evidence="3">Tu 2706</strain>
        <plasmid evidence="3">unnamed</plasmid>
    </source>
</reference>
<dbReference type="InterPro" id="IPR000868">
    <property type="entry name" value="Isochorismatase-like_dom"/>
</dbReference>
<geneLocation type="plasmid" evidence="3">
    <name>unnamed</name>
</geneLocation>
<dbReference type="InterPro" id="IPR050272">
    <property type="entry name" value="Isochorismatase-like_hydrls"/>
</dbReference>
<sequence length="222" mass="24051">MAAPSIPEIAPYPMPEAADLPENTAHWTVDPRRAVLLVHDMQHFFLRPFPAGRPPVTDLVGHVVRLREAAVAAGVPVAYTAQPGDMTAEQRGLLKDFWGPGMSADPEQRGVPDELAPGPDDVVLDKWRPSAFFRTPLLDLLRERGRDQLVLCGVYAHVGILQTACEAFAHDIQTFLVGDAVADFSARDHRMAVEYAAARCSVVVPTDTVVNALGRVVTGTAL</sequence>
<accession>H6ACY5</accession>
<dbReference type="Gene3D" id="3.40.50.850">
    <property type="entry name" value="Isochorismatase-like"/>
    <property type="match status" value="1"/>
</dbReference>